<keyword evidence="2" id="KW-0812">Transmembrane</keyword>
<keyword evidence="5" id="KW-1185">Reference proteome</keyword>
<dbReference type="Pfam" id="PF02470">
    <property type="entry name" value="MlaD"/>
    <property type="match status" value="1"/>
</dbReference>
<dbReference type="PANTHER" id="PTHR33371">
    <property type="entry name" value="INTERMEMBRANE PHOSPHOLIPID TRANSPORT SYSTEM BINDING PROTEIN MLAD-RELATED"/>
    <property type="match status" value="1"/>
</dbReference>
<sequence>MAERALRLRLGLFMGASLIALAGLVVLFGGTPRLFSTDAKYSVLFPEAPGIGPGTPIRKSGVRIGQVTALDLDPVSGQVRVRIAVERKYLPRTSEEAHITRGLLSGDTAIDFLPKLGPDNQPVPRGDEWPPESDILGAPPITPRSFVGPATNALATAQQSLDKITRAFEKMEKIGDLSPKMELAVDEATGLFKDVRAFIPELKKTNAKLQNLLGADGPAPPRAGAPAAGADLPVGFVVAAQPAGPEEPNIKALIRDAQEALRTIKPAVDDFRATMKRLEPEVAAAVKGARQAFDGVNDVLSPENRKQFAEVLKNLNSVAVTVVKFAGSLGAILDTAEKTIKNIDGRVTEVGQIVADVRAVTRPLAARSESLVKNVTDAADQLSKMIAEIRGIVTAFGKENGTIQKLITEPGVYQNLDAAAGSLARILARSEKVTRDLEVFADKVARRPELIGIGGALRPSAGLKDLPGVPSFRPDWPPASSARPFSGPSWLEPAPGGKPPPVQGYPP</sequence>
<dbReference type="Proteomes" id="UP000676565">
    <property type="component" value="Unassembled WGS sequence"/>
</dbReference>
<feature type="domain" description="Mce/MlaD" evidence="3">
    <location>
        <begin position="40"/>
        <end position="114"/>
    </location>
</feature>
<evidence type="ECO:0000259" key="3">
    <source>
        <dbReference type="Pfam" id="PF02470"/>
    </source>
</evidence>
<keyword evidence="2" id="KW-0472">Membrane</keyword>
<gene>
    <name evidence="4" type="ORF">J8F10_05135</name>
</gene>
<evidence type="ECO:0000256" key="1">
    <source>
        <dbReference type="SAM" id="MobiDB-lite"/>
    </source>
</evidence>
<organism evidence="4 5">
    <name type="scientific">Gemmata palustris</name>
    <dbReference type="NCBI Taxonomy" id="2822762"/>
    <lineage>
        <taxon>Bacteria</taxon>
        <taxon>Pseudomonadati</taxon>
        <taxon>Planctomycetota</taxon>
        <taxon>Planctomycetia</taxon>
        <taxon>Gemmatales</taxon>
        <taxon>Gemmataceae</taxon>
        <taxon>Gemmata</taxon>
    </lineage>
</organism>
<feature type="compositionally biased region" description="Pro residues" evidence="1">
    <location>
        <begin position="496"/>
        <end position="507"/>
    </location>
</feature>
<comment type="caution">
    <text evidence="4">The sequence shown here is derived from an EMBL/GenBank/DDBJ whole genome shotgun (WGS) entry which is preliminary data.</text>
</comment>
<dbReference type="InterPro" id="IPR003399">
    <property type="entry name" value="Mce/MlaD"/>
</dbReference>
<evidence type="ECO:0000313" key="4">
    <source>
        <dbReference type="EMBL" id="MBP3954666.1"/>
    </source>
</evidence>
<name>A0ABS5BLU9_9BACT</name>
<dbReference type="EMBL" id="JAGKQQ010000001">
    <property type="protein sequence ID" value="MBP3954666.1"/>
    <property type="molecule type" value="Genomic_DNA"/>
</dbReference>
<keyword evidence="2" id="KW-1133">Transmembrane helix</keyword>
<evidence type="ECO:0000313" key="5">
    <source>
        <dbReference type="Proteomes" id="UP000676565"/>
    </source>
</evidence>
<evidence type="ECO:0000256" key="2">
    <source>
        <dbReference type="SAM" id="Phobius"/>
    </source>
</evidence>
<dbReference type="InterPro" id="IPR052336">
    <property type="entry name" value="MlaD_Phospholipid_Transporter"/>
</dbReference>
<dbReference type="PANTHER" id="PTHR33371:SF4">
    <property type="entry name" value="INTERMEMBRANE PHOSPHOLIPID TRANSPORT SYSTEM BINDING PROTEIN MLAD"/>
    <property type="match status" value="1"/>
</dbReference>
<feature type="transmembrane region" description="Helical" evidence="2">
    <location>
        <begin position="12"/>
        <end position="30"/>
    </location>
</feature>
<feature type="region of interest" description="Disordered" evidence="1">
    <location>
        <begin position="463"/>
        <end position="507"/>
    </location>
</feature>
<reference evidence="4 5" key="1">
    <citation type="submission" date="2021-04" db="EMBL/GenBank/DDBJ databases">
        <authorList>
            <person name="Ivanova A."/>
        </authorList>
    </citation>
    <scope>NUCLEOTIDE SEQUENCE [LARGE SCALE GENOMIC DNA]</scope>
    <source>
        <strain evidence="4 5">G18</strain>
    </source>
</reference>
<dbReference type="RefSeq" id="WP_210652785.1">
    <property type="nucleotide sequence ID" value="NZ_JAGKQQ010000001.1"/>
</dbReference>
<proteinExistence type="predicted"/>
<accession>A0ABS5BLU9</accession>
<protein>
    <submittedName>
        <fullName evidence="4">MCE family protein</fullName>
    </submittedName>
</protein>